<feature type="region of interest" description="Disordered" evidence="1">
    <location>
        <begin position="66"/>
        <end position="85"/>
    </location>
</feature>
<gene>
    <name evidence="2" type="ORF">EJB05_35533</name>
</gene>
<evidence type="ECO:0000256" key="1">
    <source>
        <dbReference type="SAM" id="MobiDB-lite"/>
    </source>
</evidence>
<feature type="compositionally biased region" description="Low complexity" evidence="1">
    <location>
        <begin position="66"/>
        <end position="79"/>
    </location>
</feature>
<feature type="region of interest" description="Disordered" evidence="1">
    <location>
        <begin position="26"/>
        <end position="57"/>
    </location>
</feature>
<feature type="compositionally biased region" description="Basic and acidic residues" evidence="1">
    <location>
        <begin position="295"/>
        <end position="306"/>
    </location>
</feature>
<evidence type="ECO:0000313" key="2">
    <source>
        <dbReference type="EMBL" id="TVU19388.1"/>
    </source>
</evidence>
<keyword evidence="3" id="KW-1185">Reference proteome</keyword>
<dbReference type="Gramene" id="TVU19388">
    <property type="protein sequence ID" value="TVU19388"/>
    <property type="gene ID" value="EJB05_35533"/>
</dbReference>
<accession>A0A5J9U7W1</accession>
<protein>
    <submittedName>
        <fullName evidence="2">Uncharacterized protein</fullName>
    </submittedName>
</protein>
<reference evidence="2 3" key="1">
    <citation type="journal article" date="2019" name="Sci. Rep.">
        <title>A high-quality genome of Eragrostis curvula grass provides insights into Poaceae evolution and supports new strategies to enhance forage quality.</title>
        <authorList>
            <person name="Carballo J."/>
            <person name="Santos B.A.C.M."/>
            <person name="Zappacosta D."/>
            <person name="Garbus I."/>
            <person name="Selva J.P."/>
            <person name="Gallo C.A."/>
            <person name="Diaz A."/>
            <person name="Albertini E."/>
            <person name="Caccamo M."/>
            <person name="Echenique V."/>
        </authorList>
    </citation>
    <scope>NUCLEOTIDE SEQUENCE [LARGE SCALE GENOMIC DNA]</scope>
    <source>
        <strain evidence="3">cv. Victoria</strain>
        <tissue evidence="2">Leaf</tissue>
    </source>
</reference>
<feature type="compositionally biased region" description="Basic residues" evidence="1">
    <location>
        <begin position="307"/>
        <end position="319"/>
    </location>
</feature>
<comment type="caution">
    <text evidence="2">The sequence shown here is derived from an EMBL/GenBank/DDBJ whole genome shotgun (WGS) entry which is preliminary data.</text>
</comment>
<evidence type="ECO:0000313" key="3">
    <source>
        <dbReference type="Proteomes" id="UP000324897"/>
    </source>
</evidence>
<feature type="region of interest" description="Disordered" evidence="1">
    <location>
        <begin position="288"/>
        <end position="338"/>
    </location>
</feature>
<dbReference type="Proteomes" id="UP000324897">
    <property type="component" value="Chromosome 7"/>
</dbReference>
<feature type="non-terminal residue" evidence="2">
    <location>
        <position position="1"/>
    </location>
</feature>
<name>A0A5J9U7W1_9POAL</name>
<organism evidence="2 3">
    <name type="scientific">Eragrostis curvula</name>
    <name type="common">weeping love grass</name>
    <dbReference type="NCBI Taxonomy" id="38414"/>
    <lineage>
        <taxon>Eukaryota</taxon>
        <taxon>Viridiplantae</taxon>
        <taxon>Streptophyta</taxon>
        <taxon>Embryophyta</taxon>
        <taxon>Tracheophyta</taxon>
        <taxon>Spermatophyta</taxon>
        <taxon>Magnoliopsida</taxon>
        <taxon>Liliopsida</taxon>
        <taxon>Poales</taxon>
        <taxon>Poaceae</taxon>
        <taxon>PACMAD clade</taxon>
        <taxon>Chloridoideae</taxon>
        <taxon>Eragrostideae</taxon>
        <taxon>Eragrostidinae</taxon>
        <taxon>Eragrostis</taxon>
    </lineage>
</organism>
<dbReference type="AlphaFoldDB" id="A0A5J9U7W1"/>
<sequence>KGGNSYQAAKQFWWAAQILMENNQRSPVETHGTFSRSPPRIPFGGLRSRRGDQPPTPLLRTRAAAAAAAPGFRAPTRRTSSSQGARELLLPLRRGLVDGHKDGYPTPLKQEKCMIQNETEKYMTLRHDLTEGGSRCCYVQKRCKKQWIPSRRHGQLVRFIHPKVELQKRRGGETNQSKNAEASERRTGEDKDKTTSFCRAIKAHTHLVVRRADHHIDAGEHGRALVAPVDDVVHHHDGDHPGEGVLEDAPAVGVVAPGRRQLEFPAHVQRLRPAGHRAGHWPQVDAAGATSAGARPDHRREQQQQHEHRRQPRSRRHLRRTEPAGTAQSHSLPCRTRRQWLAAI</sequence>
<proteinExistence type="predicted"/>
<feature type="compositionally biased region" description="Basic and acidic residues" evidence="1">
    <location>
        <begin position="181"/>
        <end position="193"/>
    </location>
</feature>
<feature type="region of interest" description="Disordered" evidence="1">
    <location>
        <begin position="167"/>
        <end position="193"/>
    </location>
</feature>
<dbReference type="EMBL" id="RWGY01000029">
    <property type="protein sequence ID" value="TVU19388.1"/>
    <property type="molecule type" value="Genomic_DNA"/>
</dbReference>
<feature type="compositionally biased region" description="Polar residues" evidence="1">
    <location>
        <begin position="26"/>
        <end position="36"/>
    </location>
</feature>